<evidence type="ECO:0000256" key="1">
    <source>
        <dbReference type="SAM" id="MobiDB-lite"/>
    </source>
</evidence>
<dbReference type="EMBL" id="KN716203">
    <property type="protein sequence ID" value="KJH50524.1"/>
    <property type="molecule type" value="Genomic_DNA"/>
</dbReference>
<evidence type="ECO:0000313" key="2">
    <source>
        <dbReference type="EMBL" id="KJH50524.1"/>
    </source>
</evidence>
<dbReference type="AlphaFoldDB" id="A0A0D8Y3C0"/>
<sequence length="229" mass="25695">MVNCVVSQQILQSYVVDIDPQLEPFDVPLSDLEKDVEPTTTLSEQCSRFLNHYRQIAFWKYSGLPIGAQKALTKCYTHCKETDPVCVNACECLHLQWVMNYECFPGIRAPAGPNCQRNVMLSIVLSLEEKKLMTSTIAGNYRTFNRPRQHGVSFYRGTNTVLVDWPEGKISSASTVDVPAVGVNVIYNAVDIGFPNPRRTLHDLTKDNPDPLNPGTGRKKSAVSMMRRT</sequence>
<gene>
    <name evidence="2" type="ORF">DICVIV_03288</name>
</gene>
<reference evidence="2 3" key="1">
    <citation type="submission" date="2013-11" db="EMBL/GenBank/DDBJ databases">
        <title>Draft genome of the bovine lungworm Dictyocaulus viviparus.</title>
        <authorList>
            <person name="Mitreva M."/>
        </authorList>
    </citation>
    <scope>NUCLEOTIDE SEQUENCE [LARGE SCALE GENOMIC DNA]</scope>
    <source>
        <strain evidence="2 3">HannoverDv2000</strain>
    </source>
</reference>
<name>A0A0D8Y3C0_DICVI</name>
<accession>A0A0D8Y3C0</accession>
<reference evidence="3" key="2">
    <citation type="journal article" date="2016" name="Sci. Rep.">
        <title>Dictyocaulus viviparus genome, variome and transcriptome elucidate lungworm biology and support future intervention.</title>
        <authorList>
            <person name="McNulty S.N."/>
            <person name="Strube C."/>
            <person name="Rosa B.A."/>
            <person name="Martin J.C."/>
            <person name="Tyagi R."/>
            <person name="Choi Y.J."/>
            <person name="Wang Q."/>
            <person name="Hallsworth Pepin K."/>
            <person name="Zhang X."/>
            <person name="Ozersky P."/>
            <person name="Wilson R.K."/>
            <person name="Sternberg P.W."/>
            <person name="Gasser R.B."/>
            <person name="Mitreva M."/>
        </authorList>
    </citation>
    <scope>NUCLEOTIDE SEQUENCE [LARGE SCALE GENOMIC DNA]</scope>
    <source>
        <strain evidence="3">HannoverDv2000</strain>
    </source>
</reference>
<feature type="region of interest" description="Disordered" evidence="1">
    <location>
        <begin position="198"/>
        <end position="229"/>
    </location>
</feature>
<feature type="compositionally biased region" description="Basic residues" evidence="1">
    <location>
        <begin position="217"/>
        <end position="229"/>
    </location>
</feature>
<keyword evidence="3" id="KW-1185">Reference proteome</keyword>
<dbReference type="STRING" id="29172.A0A0D8Y3C0"/>
<feature type="compositionally biased region" description="Basic and acidic residues" evidence="1">
    <location>
        <begin position="200"/>
        <end position="209"/>
    </location>
</feature>
<protein>
    <submittedName>
        <fullName evidence="2">Uncharacterized protein</fullName>
    </submittedName>
</protein>
<dbReference type="OrthoDB" id="5805133at2759"/>
<organism evidence="2 3">
    <name type="scientific">Dictyocaulus viviparus</name>
    <name type="common">Bovine lungworm</name>
    <dbReference type="NCBI Taxonomy" id="29172"/>
    <lineage>
        <taxon>Eukaryota</taxon>
        <taxon>Metazoa</taxon>
        <taxon>Ecdysozoa</taxon>
        <taxon>Nematoda</taxon>
        <taxon>Chromadorea</taxon>
        <taxon>Rhabditida</taxon>
        <taxon>Rhabditina</taxon>
        <taxon>Rhabditomorpha</taxon>
        <taxon>Strongyloidea</taxon>
        <taxon>Metastrongylidae</taxon>
        <taxon>Dictyocaulus</taxon>
    </lineage>
</organism>
<proteinExistence type="predicted"/>
<evidence type="ECO:0000313" key="3">
    <source>
        <dbReference type="Proteomes" id="UP000053766"/>
    </source>
</evidence>
<dbReference type="Proteomes" id="UP000053766">
    <property type="component" value="Unassembled WGS sequence"/>
</dbReference>